<dbReference type="EC" id="2.4.1.182" evidence="1"/>
<dbReference type="GO" id="GO:0009245">
    <property type="term" value="P:lipid A biosynthetic process"/>
    <property type="evidence" value="ECO:0007669"/>
    <property type="project" value="UniProtKB-KW"/>
</dbReference>
<gene>
    <name evidence="8" type="ORF">Lalb_Chr07g0194261</name>
</gene>
<name>A0A6A4QA77_LUPAL</name>
<dbReference type="Proteomes" id="UP000447434">
    <property type="component" value="Chromosome 7"/>
</dbReference>
<evidence type="ECO:0000256" key="6">
    <source>
        <dbReference type="ARBA" id="ARBA00023098"/>
    </source>
</evidence>
<keyword evidence="6" id="KW-0443">Lipid metabolism</keyword>
<dbReference type="OrthoDB" id="2419at2759"/>
<dbReference type="AlphaFoldDB" id="A0A6A4QA77"/>
<comment type="caution">
    <text evidence="8">The sequence shown here is derived from an EMBL/GenBank/DDBJ whole genome shotgun (WGS) entry which is preliminary data.</text>
</comment>
<keyword evidence="5" id="KW-0808">Transferase</keyword>
<dbReference type="GO" id="GO:0008915">
    <property type="term" value="F:lipid-A-disaccharide synthase activity"/>
    <property type="evidence" value="ECO:0007669"/>
    <property type="project" value="UniProtKB-EC"/>
</dbReference>
<organism evidence="8 9">
    <name type="scientific">Lupinus albus</name>
    <name type="common">White lupine</name>
    <name type="synonym">Lupinus termis</name>
    <dbReference type="NCBI Taxonomy" id="3870"/>
    <lineage>
        <taxon>Eukaryota</taxon>
        <taxon>Viridiplantae</taxon>
        <taxon>Streptophyta</taxon>
        <taxon>Embryophyta</taxon>
        <taxon>Tracheophyta</taxon>
        <taxon>Spermatophyta</taxon>
        <taxon>Magnoliopsida</taxon>
        <taxon>eudicotyledons</taxon>
        <taxon>Gunneridae</taxon>
        <taxon>Pentapetalae</taxon>
        <taxon>rosids</taxon>
        <taxon>fabids</taxon>
        <taxon>Fabales</taxon>
        <taxon>Fabaceae</taxon>
        <taxon>Papilionoideae</taxon>
        <taxon>50 kb inversion clade</taxon>
        <taxon>genistoids sensu lato</taxon>
        <taxon>core genistoids</taxon>
        <taxon>Genisteae</taxon>
        <taxon>Lupinus</taxon>
    </lineage>
</organism>
<keyword evidence="2" id="KW-0444">Lipid biosynthesis</keyword>
<keyword evidence="3" id="KW-0441">Lipid A biosynthesis</keyword>
<dbReference type="EMBL" id="WOCE01000007">
    <property type="protein sequence ID" value="KAE9611115.1"/>
    <property type="molecule type" value="Genomic_DNA"/>
</dbReference>
<evidence type="ECO:0000256" key="5">
    <source>
        <dbReference type="ARBA" id="ARBA00022679"/>
    </source>
</evidence>
<keyword evidence="4" id="KW-0328">Glycosyltransferase</keyword>
<proteinExistence type="predicted"/>
<evidence type="ECO:0000256" key="1">
    <source>
        <dbReference type="ARBA" id="ARBA00012687"/>
    </source>
</evidence>
<protein>
    <recommendedName>
        <fullName evidence="1">lipid-A-disaccharide synthase</fullName>
        <ecNumber evidence="1">2.4.1.182</ecNumber>
    </recommendedName>
</protein>
<evidence type="ECO:0000256" key="2">
    <source>
        <dbReference type="ARBA" id="ARBA00022516"/>
    </source>
</evidence>
<evidence type="ECO:0000313" key="9">
    <source>
        <dbReference type="Proteomes" id="UP000447434"/>
    </source>
</evidence>
<dbReference type="PANTHER" id="PTHR30372">
    <property type="entry name" value="LIPID-A-DISACCHARIDE SYNTHASE"/>
    <property type="match status" value="1"/>
</dbReference>
<reference evidence="9" key="1">
    <citation type="journal article" date="2020" name="Nat. Commun.">
        <title>Genome sequence of the cluster root forming white lupin.</title>
        <authorList>
            <person name="Hufnagel B."/>
            <person name="Marques A."/>
            <person name="Soriano A."/>
            <person name="Marques L."/>
            <person name="Divol F."/>
            <person name="Doumas P."/>
            <person name="Sallet E."/>
            <person name="Mancinotti D."/>
            <person name="Carrere S."/>
            <person name="Marande W."/>
            <person name="Arribat S."/>
            <person name="Keller J."/>
            <person name="Huneau C."/>
            <person name="Blein T."/>
            <person name="Aime D."/>
            <person name="Laguerre M."/>
            <person name="Taylor J."/>
            <person name="Schubert V."/>
            <person name="Nelson M."/>
            <person name="Geu-Flores F."/>
            <person name="Crespi M."/>
            <person name="Gallardo-Guerrero K."/>
            <person name="Delaux P.-M."/>
            <person name="Salse J."/>
            <person name="Berges H."/>
            <person name="Guyot R."/>
            <person name="Gouzy J."/>
            <person name="Peret B."/>
        </authorList>
    </citation>
    <scope>NUCLEOTIDE SEQUENCE [LARGE SCALE GENOMIC DNA]</scope>
    <source>
        <strain evidence="9">cv. Amiga</strain>
    </source>
</reference>
<evidence type="ECO:0000256" key="4">
    <source>
        <dbReference type="ARBA" id="ARBA00022676"/>
    </source>
</evidence>
<dbReference type="GO" id="GO:0016020">
    <property type="term" value="C:membrane"/>
    <property type="evidence" value="ECO:0007669"/>
    <property type="project" value="GOC"/>
</dbReference>
<dbReference type="InterPro" id="IPR003835">
    <property type="entry name" value="Glyco_trans_19"/>
</dbReference>
<evidence type="ECO:0000256" key="3">
    <source>
        <dbReference type="ARBA" id="ARBA00022556"/>
    </source>
</evidence>
<keyword evidence="9" id="KW-1185">Reference proteome</keyword>
<dbReference type="GO" id="GO:0005543">
    <property type="term" value="F:phospholipid binding"/>
    <property type="evidence" value="ECO:0007669"/>
    <property type="project" value="TreeGrafter"/>
</dbReference>
<sequence length="151" mass="16739">MSIYVELTAFQASKVALCTSGTVAVELQLARLPCVVAYRANILTEWFIRYKAKIKYISLPNILLDSAIIPEALFQSCTPQNLASLLKDLISDSSCQEEQITAAEKFVKLLLPSEGIKHNLLQQDLMPTYPKYSPSVVAALTILNYGNSLRD</sequence>
<dbReference type="PANTHER" id="PTHR30372:SF4">
    <property type="entry name" value="LIPID-A-DISACCHARIDE SYNTHASE, MITOCHONDRIAL-RELATED"/>
    <property type="match status" value="1"/>
</dbReference>
<accession>A0A6A4QA77</accession>
<comment type="catalytic activity">
    <reaction evidence="7">
        <text>a lipid X + a UDP-2-N,3-O-bis[(3R)-3-hydroxyacyl]-alpha-D-glucosamine = a lipid A disaccharide + UDP + H(+)</text>
        <dbReference type="Rhea" id="RHEA:67828"/>
        <dbReference type="ChEBI" id="CHEBI:15378"/>
        <dbReference type="ChEBI" id="CHEBI:58223"/>
        <dbReference type="ChEBI" id="CHEBI:137748"/>
        <dbReference type="ChEBI" id="CHEBI:176338"/>
        <dbReference type="ChEBI" id="CHEBI:176343"/>
        <dbReference type="EC" id="2.4.1.182"/>
    </reaction>
</comment>
<evidence type="ECO:0000313" key="8">
    <source>
        <dbReference type="EMBL" id="KAE9611115.1"/>
    </source>
</evidence>
<evidence type="ECO:0000256" key="7">
    <source>
        <dbReference type="ARBA" id="ARBA00048975"/>
    </source>
</evidence>
<dbReference type="Pfam" id="PF02684">
    <property type="entry name" value="LpxB"/>
    <property type="match status" value="1"/>
</dbReference>